<feature type="region of interest" description="Disordered" evidence="4">
    <location>
        <begin position="216"/>
        <end position="237"/>
    </location>
</feature>
<sequence>MELVKDKSGAKKRKEKKKAKKAAYVLKSKLKKTKANAAKEISKKKKRGNATADKSSEVLPVVNDFRVLRVAVDAKRNTVRHWFLKKHESENEKSTVVVAGIPPYVSKDCLERIFCEFGDVKDVVFQRAVDDSLFESSTEKGFQTALVRFATSERVSSIMDDCHKAPLKFLFTKETPVVSGWSKWCSQYKTKYLDSKQLKQAIDTYMTEFDEVEKERKEEEKKRRNQPDDDGWVTVTRSSRGRVPPAVLATKAEQLQQPKKKRKIDESLNAFYSFQVRESKMKNLQNLRQKFEEDKKRLALTKAARKFRPL</sequence>
<reference evidence="7" key="1">
    <citation type="submission" date="2022-11" db="UniProtKB">
        <authorList>
            <consortium name="WormBaseParasite"/>
        </authorList>
    </citation>
    <scope>IDENTIFICATION</scope>
</reference>
<feature type="coiled-coil region" evidence="3">
    <location>
        <begin position="277"/>
        <end position="304"/>
    </location>
</feature>
<evidence type="ECO:0000256" key="1">
    <source>
        <dbReference type="ARBA" id="ARBA00006110"/>
    </source>
</evidence>
<dbReference type="InterPro" id="IPR035979">
    <property type="entry name" value="RBD_domain_sf"/>
</dbReference>
<dbReference type="PANTHER" id="PTHR13191:SF0">
    <property type="entry name" value="RIBOSOMAL RNA-PROCESSING PROTEIN 7 HOMOLOG A-RELATED"/>
    <property type="match status" value="1"/>
</dbReference>
<evidence type="ECO:0000256" key="2">
    <source>
        <dbReference type="PROSITE-ProRule" id="PRU00176"/>
    </source>
</evidence>
<dbReference type="InterPro" id="IPR024326">
    <property type="entry name" value="RRP7_C"/>
</dbReference>
<dbReference type="GO" id="GO:0034456">
    <property type="term" value="C:UTP-C complex"/>
    <property type="evidence" value="ECO:0007669"/>
    <property type="project" value="TreeGrafter"/>
</dbReference>
<dbReference type="GO" id="GO:0000028">
    <property type="term" value="P:ribosomal small subunit assembly"/>
    <property type="evidence" value="ECO:0007669"/>
    <property type="project" value="TreeGrafter"/>
</dbReference>
<organism evidence="6 7">
    <name type="scientific">Plectus sambesii</name>
    <dbReference type="NCBI Taxonomy" id="2011161"/>
    <lineage>
        <taxon>Eukaryota</taxon>
        <taxon>Metazoa</taxon>
        <taxon>Ecdysozoa</taxon>
        <taxon>Nematoda</taxon>
        <taxon>Chromadorea</taxon>
        <taxon>Plectida</taxon>
        <taxon>Plectina</taxon>
        <taxon>Plectoidea</taxon>
        <taxon>Plectidae</taxon>
        <taxon>Plectus</taxon>
    </lineage>
</organism>
<dbReference type="PROSITE" id="PS50102">
    <property type="entry name" value="RRM"/>
    <property type="match status" value="1"/>
</dbReference>
<dbReference type="GO" id="GO:0032545">
    <property type="term" value="C:CURI complex"/>
    <property type="evidence" value="ECO:0007669"/>
    <property type="project" value="TreeGrafter"/>
</dbReference>
<dbReference type="PANTHER" id="PTHR13191">
    <property type="entry name" value="RIBOSOMAL RNA PROCESSING PROTEIN 7-RELATED"/>
    <property type="match status" value="1"/>
</dbReference>
<feature type="compositionally biased region" description="Basic and acidic residues" evidence="4">
    <location>
        <begin position="216"/>
        <end position="227"/>
    </location>
</feature>
<dbReference type="Pfam" id="PF12923">
    <property type="entry name" value="RRP7"/>
    <property type="match status" value="1"/>
</dbReference>
<dbReference type="SUPFAM" id="SSF54928">
    <property type="entry name" value="RNA-binding domain, RBD"/>
    <property type="match status" value="1"/>
</dbReference>
<dbReference type="Gene3D" id="3.30.70.330">
    <property type="match status" value="1"/>
</dbReference>
<accession>A0A914XNJ5</accession>
<comment type="similarity">
    <text evidence="1">Belongs to the RRP7 family.</text>
</comment>
<dbReference type="WBParaSite" id="PSAMB.scaffold977size37721.g10145.t1">
    <property type="protein sequence ID" value="PSAMB.scaffold977size37721.g10145.t1"/>
    <property type="gene ID" value="PSAMB.scaffold977size37721.g10145"/>
</dbReference>
<dbReference type="GO" id="GO:0006364">
    <property type="term" value="P:rRNA processing"/>
    <property type="evidence" value="ECO:0007669"/>
    <property type="project" value="TreeGrafter"/>
</dbReference>
<dbReference type="InterPro" id="IPR012677">
    <property type="entry name" value="Nucleotide-bd_a/b_plait_sf"/>
</dbReference>
<evidence type="ECO:0000256" key="4">
    <source>
        <dbReference type="SAM" id="MobiDB-lite"/>
    </source>
</evidence>
<dbReference type="AlphaFoldDB" id="A0A914XNJ5"/>
<dbReference type="CDD" id="cd12951">
    <property type="entry name" value="RRP7_Rrp7A"/>
    <property type="match status" value="1"/>
</dbReference>
<keyword evidence="2" id="KW-0694">RNA-binding</keyword>
<dbReference type="Proteomes" id="UP000887566">
    <property type="component" value="Unplaced"/>
</dbReference>
<evidence type="ECO:0000256" key="3">
    <source>
        <dbReference type="SAM" id="Coils"/>
    </source>
</evidence>
<feature type="compositionally biased region" description="Basic residues" evidence="4">
    <location>
        <begin position="10"/>
        <end position="21"/>
    </location>
</feature>
<proteinExistence type="inferred from homology"/>
<feature type="domain" description="RRM" evidence="5">
    <location>
        <begin position="94"/>
        <end position="174"/>
    </location>
</feature>
<name>A0A914XNJ5_9BILA</name>
<dbReference type="InterPro" id="IPR040446">
    <property type="entry name" value="RRP7"/>
</dbReference>
<protein>
    <submittedName>
        <fullName evidence="7">RRM domain-containing protein</fullName>
    </submittedName>
</protein>
<evidence type="ECO:0000259" key="5">
    <source>
        <dbReference type="PROSITE" id="PS50102"/>
    </source>
</evidence>
<dbReference type="Gene3D" id="6.10.250.1770">
    <property type="match status" value="1"/>
</dbReference>
<evidence type="ECO:0000313" key="6">
    <source>
        <dbReference type="Proteomes" id="UP000887566"/>
    </source>
</evidence>
<evidence type="ECO:0000313" key="7">
    <source>
        <dbReference type="WBParaSite" id="PSAMB.scaffold977size37721.g10145.t1"/>
    </source>
</evidence>
<keyword evidence="3" id="KW-0175">Coiled coil</keyword>
<keyword evidence="6" id="KW-1185">Reference proteome</keyword>
<dbReference type="GO" id="GO:0003723">
    <property type="term" value="F:RNA binding"/>
    <property type="evidence" value="ECO:0007669"/>
    <property type="project" value="UniProtKB-UniRule"/>
</dbReference>
<feature type="region of interest" description="Disordered" evidence="4">
    <location>
        <begin position="1"/>
        <end position="22"/>
    </location>
</feature>
<dbReference type="InterPro" id="IPR000504">
    <property type="entry name" value="RRM_dom"/>
</dbReference>